<evidence type="ECO:0000313" key="8">
    <source>
        <dbReference type="Proteomes" id="UP000320762"/>
    </source>
</evidence>
<evidence type="ECO:0000313" key="7">
    <source>
        <dbReference type="EMBL" id="TRM66914.1"/>
    </source>
</evidence>
<dbReference type="SUPFAM" id="SSF52151">
    <property type="entry name" value="FabD/lysophospholipase-like"/>
    <property type="match status" value="1"/>
</dbReference>
<dbReference type="GO" id="GO:0047499">
    <property type="term" value="F:calcium-independent phospholipase A2 activity"/>
    <property type="evidence" value="ECO:0007669"/>
    <property type="project" value="TreeGrafter"/>
</dbReference>
<keyword evidence="1 7" id="KW-0378">Hydrolase</keyword>
<evidence type="ECO:0000256" key="3">
    <source>
        <dbReference type="ARBA" id="ARBA00023098"/>
    </source>
</evidence>
<reference evidence="7 8" key="1">
    <citation type="journal article" date="2019" name="New Phytol.">
        <title>Comparative genomics reveals unique wood-decay strategies and fruiting body development in the Schizophyllaceae.</title>
        <authorList>
            <person name="Almasi E."/>
            <person name="Sahu N."/>
            <person name="Krizsan K."/>
            <person name="Balint B."/>
            <person name="Kovacs G.M."/>
            <person name="Kiss B."/>
            <person name="Cseklye J."/>
            <person name="Drula E."/>
            <person name="Henrissat B."/>
            <person name="Nagy I."/>
            <person name="Chovatia M."/>
            <person name="Adam C."/>
            <person name="LaButti K."/>
            <person name="Lipzen A."/>
            <person name="Riley R."/>
            <person name="Grigoriev I.V."/>
            <person name="Nagy L.G."/>
        </authorList>
    </citation>
    <scope>NUCLEOTIDE SEQUENCE [LARGE SCALE GENOMIC DNA]</scope>
    <source>
        <strain evidence="7 8">NL-1724</strain>
    </source>
</reference>
<dbReference type="Gene3D" id="3.40.1090.10">
    <property type="entry name" value="Cytosolic phospholipase A2 catalytic domain"/>
    <property type="match status" value="1"/>
</dbReference>
<feature type="region of interest" description="Disordered" evidence="5">
    <location>
        <begin position="395"/>
        <end position="416"/>
    </location>
</feature>
<keyword evidence="3" id="KW-0443">Lipid metabolism</keyword>
<evidence type="ECO:0000256" key="2">
    <source>
        <dbReference type="ARBA" id="ARBA00022963"/>
    </source>
</evidence>
<name>A0A550CQ72_9AGAR</name>
<gene>
    <name evidence="7" type="ORF">BD626DRAFT_609679</name>
</gene>
<organism evidence="7 8">
    <name type="scientific">Schizophyllum amplum</name>
    <dbReference type="NCBI Taxonomy" id="97359"/>
    <lineage>
        <taxon>Eukaryota</taxon>
        <taxon>Fungi</taxon>
        <taxon>Dikarya</taxon>
        <taxon>Basidiomycota</taxon>
        <taxon>Agaricomycotina</taxon>
        <taxon>Agaricomycetes</taxon>
        <taxon>Agaricomycetidae</taxon>
        <taxon>Agaricales</taxon>
        <taxon>Schizophyllaceae</taxon>
        <taxon>Schizophyllum</taxon>
    </lineage>
</organism>
<comment type="caution">
    <text evidence="4">Lacks conserved residue(s) required for the propagation of feature annotation.</text>
</comment>
<dbReference type="GO" id="GO:0016740">
    <property type="term" value="F:transferase activity"/>
    <property type="evidence" value="ECO:0007669"/>
    <property type="project" value="UniProtKB-KW"/>
</dbReference>
<keyword evidence="8" id="KW-1185">Reference proteome</keyword>
<dbReference type="PANTHER" id="PTHR24185">
    <property type="entry name" value="CALCIUM-INDEPENDENT PHOSPHOLIPASE A2-GAMMA"/>
    <property type="match status" value="1"/>
</dbReference>
<comment type="caution">
    <text evidence="7">The sequence shown here is derived from an EMBL/GenBank/DDBJ whole genome shotgun (WGS) entry which is preliminary data.</text>
</comment>
<dbReference type="PROSITE" id="PS51635">
    <property type="entry name" value="PNPLA"/>
    <property type="match status" value="1"/>
</dbReference>
<dbReference type="AlphaFoldDB" id="A0A550CQ72"/>
<dbReference type="OrthoDB" id="630895at2759"/>
<dbReference type="Proteomes" id="UP000320762">
    <property type="component" value="Unassembled WGS sequence"/>
</dbReference>
<keyword evidence="7" id="KW-0808">Transferase</keyword>
<dbReference type="GO" id="GO:0019369">
    <property type="term" value="P:arachidonate metabolic process"/>
    <property type="evidence" value="ECO:0007669"/>
    <property type="project" value="TreeGrafter"/>
</dbReference>
<evidence type="ECO:0000256" key="1">
    <source>
        <dbReference type="ARBA" id="ARBA00022801"/>
    </source>
</evidence>
<feature type="domain" description="PNPLA" evidence="6">
    <location>
        <begin position="60"/>
        <end position="255"/>
    </location>
</feature>
<feature type="compositionally biased region" description="Polar residues" evidence="5">
    <location>
        <begin position="396"/>
        <end position="408"/>
    </location>
</feature>
<dbReference type="EMBL" id="VDMD01000003">
    <property type="protein sequence ID" value="TRM66914.1"/>
    <property type="molecule type" value="Genomic_DNA"/>
</dbReference>
<protein>
    <submittedName>
        <fullName evidence="7">Acyl transferase/acyl hydrolase/lysophospholipase</fullName>
    </submittedName>
</protein>
<evidence type="ECO:0000256" key="4">
    <source>
        <dbReference type="PROSITE-ProRule" id="PRU01161"/>
    </source>
</evidence>
<evidence type="ECO:0000256" key="5">
    <source>
        <dbReference type="SAM" id="MobiDB-lite"/>
    </source>
</evidence>
<dbReference type="GO" id="GO:0016020">
    <property type="term" value="C:membrane"/>
    <property type="evidence" value="ECO:0007669"/>
    <property type="project" value="TreeGrafter"/>
</dbReference>
<proteinExistence type="predicted"/>
<evidence type="ECO:0000259" key="6">
    <source>
        <dbReference type="PROSITE" id="PS51635"/>
    </source>
</evidence>
<dbReference type="InterPro" id="IPR002641">
    <property type="entry name" value="PNPLA_dom"/>
</dbReference>
<keyword evidence="2" id="KW-0442">Lipid degradation</keyword>
<dbReference type="STRING" id="97359.A0A550CQ72"/>
<dbReference type="PANTHER" id="PTHR24185:SF1">
    <property type="entry name" value="CALCIUM-INDEPENDENT PHOSPHOLIPASE A2-GAMMA"/>
    <property type="match status" value="1"/>
</dbReference>
<accession>A0A550CQ72</accession>
<dbReference type="GO" id="GO:0016042">
    <property type="term" value="P:lipid catabolic process"/>
    <property type="evidence" value="ECO:0007669"/>
    <property type="project" value="UniProtKB-KW"/>
</dbReference>
<dbReference type="GO" id="GO:0046486">
    <property type="term" value="P:glycerolipid metabolic process"/>
    <property type="evidence" value="ECO:0007669"/>
    <property type="project" value="UniProtKB-ARBA"/>
</dbReference>
<dbReference type="InterPro" id="IPR016035">
    <property type="entry name" value="Acyl_Trfase/lysoPLipase"/>
</dbReference>
<sequence>MAPDVCFVADDHAERPQHSTGPSKQALPFKSALRKTTSYYDPVVDIWGAMPVSRPGVRLLALDDGGTRGLAMLIMLRDILQAYQHRQHLDYLPRPCEYFDIIAGSGTGGFIALLLGRLYLTIDQAFLCYTRVIEDVFSQKKSSGAYYKTTPLEAIVNHIACLFGQGEKTPILEKYNSSSCKTFVCIRQRDDSGNAVHCKLRTYINPTEPFVECTLPQAMRGTLGHPKFFKPLVISENKTYIDAGDDHYNPVFDIFEEALTLYPSHRFAYFLSLGLEISNTGKPPTGWFSATPIPLPFLDAHRHIADNCKRIATEFEEENGSECDGNYFRIAIPDQPSFRGFVQPEQEERVKKFTDPFSKSYGARIAWMRCLWRYAKRRSVPSRERAACQTGHLGIGTSTQVGRQSQHRSALGYLSA</sequence>
<dbReference type="Pfam" id="PF01734">
    <property type="entry name" value="Patatin"/>
    <property type="match status" value="1"/>
</dbReference>